<name>A0ABC9BDX8_9POAL</name>
<feature type="domain" description="Formiminotransferase N-terminal subdomain" evidence="2">
    <location>
        <begin position="53"/>
        <end position="264"/>
    </location>
</feature>
<evidence type="ECO:0000259" key="2">
    <source>
        <dbReference type="SMART" id="SM01222"/>
    </source>
</evidence>
<reference evidence="3" key="1">
    <citation type="submission" date="2024-10" db="EMBL/GenBank/DDBJ databases">
        <authorList>
            <person name="Ryan C."/>
        </authorList>
    </citation>
    <scope>NUCLEOTIDE SEQUENCE [LARGE SCALE GENOMIC DNA]</scope>
</reference>
<evidence type="ECO:0000313" key="3">
    <source>
        <dbReference type="EMBL" id="CAL4998787.1"/>
    </source>
</evidence>
<keyword evidence="1" id="KW-0732">Signal</keyword>
<accession>A0ABC9BDX8</accession>
<dbReference type="InterPro" id="IPR037064">
    <property type="entry name" value="Formiminotransferase_N_sf"/>
</dbReference>
<keyword evidence="4" id="KW-1185">Reference proteome</keyword>
<dbReference type="InterPro" id="IPR012886">
    <property type="entry name" value="Formiminotransferase_N"/>
</dbReference>
<dbReference type="Proteomes" id="UP001497457">
    <property type="component" value="Chromosome 25rd"/>
</dbReference>
<dbReference type="PANTHER" id="PTHR12234">
    <property type="entry name" value="FORMIMINOTRANSFERASE-CYCLODEAMINASE"/>
    <property type="match status" value="1"/>
</dbReference>
<organism evidence="3 4">
    <name type="scientific">Urochloa decumbens</name>
    <dbReference type="NCBI Taxonomy" id="240449"/>
    <lineage>
        <taxon>Eukaryota</taxon>
        <taxon>Viridiplantae</taxon>
        <taxon>Streptophyta</taxon>
        <taxon>Embryophyta</taxon>
        <taxon>Tracheophyta</taxon>
        <taxon>Spermatophyta</taxon>
        <taxon>Magnoliopsida</taxon>
        <taxon>Liliopsida</taxon>
        <taxon>Poales</taxon>
        <taxon>Poaceae</taxon>
        <taxon>PACMAD clade</taxon>
        <taxon>Panicoideae</taxon>
        <taxon>Panicodae</taxon>
        <taxon>Paniceae</taxon>
        <taxon>Melinidinae</taxon>
        <taxon>Urochloa</taxon>
    </lineage>
</organism>
<sequence>MAAATSYATHAMAHPAGQWAILALLSLHRVCLPSYAVVPNENPTGSGFSENPKLICCKIYISESRNKSALDKIDEAARTDPENVVVLSKFGDHFYNRVRYTLVSYISKSQWTYSNEGNISKLTLEVSSPIRAVLSRMVNAALTLSLESHKGTHPTIGIIDDLSFHPLGEAKMEDAVYLAKDVASDIAGSKVPVFLYAEAHPERKTLGAVRHDLGYYKNRRNDEDGQWSGVVKLNITKTKPHVCLTGNHDEVLPKIGGTTVGATPFLEGYNVPVHCKNISKVEAIVKKLKERLGGRGGEGPPKLLALALCHGSYVEVGCLLDPNHLRADQVQDMVKQIAAEQGLEDKVEKGYYTDITKDMILINLSKALFEKKISKAGAASDVCKEPEGENELLKAAK</sequence>
<evidence type="ECO:0000256" key="1">
    <source>
        <dbReference type="SAM" id="SignalP"/>
    </source>
</evidence>
<dbReference type="Gene3D" id="3.30.990.10">
    <property type="entry name" value="Formiminotransferase, N-terminal subdomain"/>
    <property type="match status" value="1"/>
</dbReference>
<dbReference type="InterPro" id="IPR022384">
    <property type="entry name" value="FormiminoTrfase_cat_dom_sf"/>
</dbReference>
<proteinExistence type="predicted"/>
<gene>
    <name evidence="3" type="ORF">URODEC1_LOCUS63994</name>
</gene>
<protein>
    <recommendedName>
        <fullName evidence="2">Formiminotransferase N-terminal subdomain domain-containing protein</fullName>
    </recommendedName>
</protein>
<dbReference type="SMART" id="SM01222">
    <property type="entry name" value="FTCD_N"/>
    <property type="match status" value="1"/>
</dbReference>
<dbReference type="EMBL" id="OZ075135">
    <property type="protein sequence ID" value="CAL4998787.1"/>
    <property type="molecule type" value="Genomic_DNA"/>
</dbReference>
<dbReference type="SUPFAM" id="SSF55116">
    <property type="entry name" value="Formiminotransferase domain of formiminotransferase-cyclodeaminase"/>
    <property type="match status" value="1"/>
</dbReference>
<dbReference type="InterPro" id="IPR051623">
    <property type="entry name" value="FTCD"/>
</dbReference>
<evidence type="ECO:0000313" key="4">
    <source>
        <dbReference type="Proteomes" id="UP001497457"/>
    </source>
</evidence>
<dbReference type="PANTHER" id="PTHR12234:SF5">
    <property type="entry name" value="PUTATIVE, EXPRESSED-RELATED"/>
    <property type="match status" value="1"/>
</dbReference>
<dbReference type="AlphaFoldDB" id="A0ABC9BDX8"/>
<feature type="chain" id="PRO_5044768073" description="Formiminotransferase N-terminal subdomain domain-containing protein" evidence="1">
    <location>
        <begin position="37"/>
        <end position="397"/>
    </location>
</feature>
<feature type="signal peptide" evidence="1">
    <location>
        <begin position="1"/>
        <end position="36"/>
    </location>
</feature>
<dbReference type="Pfam" id="PF07837">
    <property type="entry name" value="FTCD_N"/>
    <property type="match status" value="1"/>
</dbReference>